<reference evidence="2" key="1">
    <citation type="submission" date="2022-01" db="EMBL/GenBank/DDBJ databases">
        <title>Colwellia maritima, isolated from seawater.</title>
        <authorList>
            <person name="Kristyanto S."/>
            <person name="Jung J."/>
            <person name="Jeon C.O."/>
        </authorList>
    </citation>
    <scope>NUCLEOTIDE SEQUENCE</scope>
    <source>
        <strain evidence="2">MSW7</strain>
    </source>
</reference>
<dbReference type="SUPFAM" id="SSF53756">
    <property type="entry name" value="UDP-Glycosyltransferase/glycogen phosphorylase"/>
    <property type="match status" value="1"/>
</dbReference>
<organism evidence="2 3">
    <name type="scientific">Colwellia maritima</name>
    <dbReference type="NCBI Taxonomy" id="2912588"/>
    <lineage>
        <taxon>Bacteria</taxon>
        <taxon>Pseudomonadati</taxon>
        <taxon>Pseudomonadota</taxon>
        <taxon>Gammaproteobacteria</taxon>
        <taxon>Alteromonadales</taxon>
        <taxon>Colwelliaceae</taxon>
        <taxon>Colwellia</taxon>
    </lineage>
</organism>
<proteinExistence type="predicted"/>
<dbReference type="Pfam" id="PF00534">
    <property type="entry name" value="Glycos_transf_1"/>
    <property type="match status" value="1"/>
</dbReference>
<dbReference type="Proteomes" id="UP001139646">
    <property type="component" value="Unassembled WGS sequence"/>
</dbReference>
<dbReference type="CDD" id="cd03801">
    <property type="entry name" value="GT4_PimA-like"/>
    <property type="match status" value="1"/>
</dbReference>
<evidence type="ECO:0000259" key="1">
    <source>
        <dbReference type="Pfam" id="PF00534"/>
    </source>
</evidence>
<name>A0ABS9WYV7_9GAMM</name>
<sequence>MIKQIHQYIKQHSIDIVYATESNGIPNAAFGCIGTKAKMIAYRGTTGGLYKTDLSNYLCMLHPRINGVICVSEAVTKHVTPKMRHSIQPKVVTIYKGHDLAWYQEQAIELNTLHTHSDNFNIVCIGSPRPQKGMQFMLDAMKELSDIENVRLILIGDNFDGEPYSTNIKATGMADKIIQTGFRSDVPQIAKACDALVLPSEREGLPRVVLESLAVGTPVITSANEGAMEIIEDKINGYVVPIGDGKAIAERIRLLIQDSALLKQLSDNAQKTITTTMSHEKTVKDMERFFQSML</sequence>
<evidence type="ECO:0000313" key="3">
    <source>
        <dbReference type="Proteomes" id="UP001139646"/>
    </source>
</evidence>
<dbReference type="PANTHER" id="PTHR12526:SF630">
    <property type="entry name" value="GLYCOSYLTRANSFERASE"/>
    <property type="match status" value="1"/>
</dbReference>
<dbReference type="PANTHER" id="PTHR12526">
    <property type="entry name" value="GLYCOSYLTRANSFERASE"/>
    <property type="match status" value="1"/>
</dbReference>
<dbReference type="InterPro" id="IPR001296">
    <property type="entry name" value="Glyco_trans_1"/>
</dbReference>
<gene>
    <name evidence="2" type="ORF">L3081_07000</name>
</gene>
<dbReference type="Gene3D" id="3.40.50.2000">
    <property type="entry name" value="Glycogen Phosphorylase B"/>
    <property type="match status" value="2"/>
</dbReference>
<dbReference type="RefSeq" id="WP_242284430.1">
    <property type="nucleotide sequence ID" value="NZ_JAKKSL010000001.1"/>
</dbReference>
<feature type="domain" description="Glycosyl transferase family 1" evidence="1">
    <location>
        <begin position="118"/>
        <end position="271"/>
    </location>
</feature>
<comment type="caution">
    <text evidence="2">The sequence shown here is derived from an EMBL/GenBank/DDBJ whole genome shotgun (WGS) entry which is preliminary data.</text>
</comment>
<accession>A0ABS9WYV7</accession>
<dbReference type="EMBL" id="JAKKSL010000001">
    <property type="protein sequence ID" value="MCI2283184.1"/>
    <property type="molecule type" value="Genomic_DNA"/>
</dbReference>
<dbReference type="PROSITE" id="PS51257">
    <property type="entry name" value="PROKAR_LIPOPROTEIN"/>
    <property type="match status" value="1"/>
</dbReference>
<protein>
    <submittedName>
        <fullName evidence="2">Glycosyltransferase family 4 protein</fullName>
    </submittedName>
</protein>
<evidence type="ECO:0000313" key="2">
    <source>
        <dbReference type="EMBL" id="MCI2283184.1"/>
    </source>
</evidence>
<keyword evidence="3" id="KW-1185">Reference proteome</keyword>